<comment type="caution">
    <text evidence="1">The sequence shown here is derived from an EMBL/GenBank/DDBJ whole genome shotgun (WGS) entry which is preliminary data.</text>
</comment>
<evidence type="ECO:0000313" key="2">
    <source>
        <dbReference type="Proteomes" id="UP001634393"/>
    </source>
</evidence>
<dbReference type="PANTHER" id="PTHR35290:SF2">
    <property type="entry name" value="PROTEIN CASPARIAN STRIP INTEGRITY FACTOR 1"/>
    <property type="match status" value="1"/>
</dbReference>
<dbReference type="InterPro" id="IPR038974">
    <property type="entry name" value="CIF1/2"/>
</dbReference>
<proteinExistence type="predicted"/>
<protein>
    <submittedName>
        <fullName evidence="1">Uncharacterized protein</fullName>
    </submittedName>
</protein>
<name>A0ABD3U4M2_9LAMI</name>
<dbReference type="EMBL" id="JBJXBP010000002">
    <property type="protein sequence ID" value="KAL3843433.1"/>
    <property type="molecule type" value="Genomic_DNA"/>
</dbReference>
<sequence length="90" mass="10378">MGFILFKKISFLFLLISAAIFATTFAGRLFKSVEPKDTSLTYKKLESWEQLRHAEASEIHERLLKVKTNDYGRYDPAPAFVKPPFKLIPN</sequence>
<accession>A0ABD3U4M2</accession>
<keyword evidence="2" id="KW-1185">Reference proteome</keyword>
<dbReference type="AlphaFoldDB" id="A0ABD3U4M2"/>
<reference evidence="1 2" key="1">
    <citation type="submission" date="2024-12" db="EMBL/GenBank/DDBJ databases">
        <title>The unique morphological basis and parallel evolutionary history of personate flowers in Penstemon.</title>
        <authorList>
            <person name="Depatie T.H."/>
            <person name="Wessinger C.A."/>
        </authorList>
    </citation>
    <scope>NUCLEOTIDE SEQUENCE [LARGE SCALE GENOMIC DNA]</scope>
    <source>
        <strain evidence="1">WTNN_2</strain>
        <tissue evidence="1">Leaf</tissue>
    </source>
</reference>
<dbReference type="PANTHER" id="PTHR35290">
    <property type="entry name" value="PROTEIN CASPARIAN STRIP INTEGRITY FACTOR 1-RELATED"/>
    <property type="match status" value="1"/>
</dbReference>
<organism evidence="1 2">
    <name type="scientific">Penstemon smallii</name>
    <dbReference type="NCBI Taxonomy" id="265156"/>
    <lineage>
        <taxon>Eukaryota</taxon>
        <taxon>Viridiplantae</taxon>
        <taxon>Streptophyta</taxon>
        <taxon>Embryophyta</taxon>
        <taxon>Tracheophyta</taxon>
        <taxon>Spermatophyta</taxon>
        <taxon>Magnoliopsida</taxon>
        <taxon>eudicotyledons</taxon>
        <taxon>Gunneridae</taxon>
        <taxon>Pentapetalae</taxon>
        <taxon>asterids</taxon>
        <taxon>lamiids</taxon>
        <taxon>Lamiales</taxon>
        <taxon>Plantaginaceae</taxon>
        <taxon>Cheloneae</taxon>
        <taxon>Penstemon</taxon>
    </lineage>
</organism>
<evidence type="ECO:0000313" key="1">
    <source>
        <dbReference type="EMBL" id="KAL3843433.1"/>
    </source>
</evidence>
<gene>
    <name evidence="1" type="ORF">ACJIZ3_000836</name>
</gene>
<dbReference type="Proteomes" id="UP001634393">
    <property type="component" value="Unassembled WGS sequence"/>
</dbReference>